<gene>
    <name evidence="2" type="ORF">ACFFJ3_03945</name>
</gene>
<name>A0ABV6E9K2_9GAMM</name>
<sequence>MPAKNPDVWAIIFAWLLSVKEQGIAATLAGVMAWLRGRYEGEGNLKSLLDAFMCSIFGWFVKDGLTLIGLNADWAYLSSVVIGFLGTKYFGKRIKDIADRKTGAAK</sequence>
<evidence type="ECO:0000313" key="2">
    <source>
        <dbReference type="EMBL" id="MFC0225664.1"/>
    </source>
</evidence>
<proteinExistence type="predicted"/>
<dbReference type="RefSeq" id="WP_380673171.1">
    <property type="nucleotide sequence ID" value="NZ_CP173186.1"/>
</dbReference>
<keyword evidence="1" id="KW-1133">Transmembrane helix</keyword>
<comment type="caution">
    <text evidence="2">The sequence shown here is derived from an EMBL/GenBank/DDBJ whole genome shotgun (WGS) entry which is preliminary data.</text>
</comment>
<evidence type="ECO:0000256" key="1">
    <source>
        <dbReference type="SAM" id="Phobius"/>
    </source>
</evidence>
<dbReference type="Pfam" id="PF05106">
    <property type="entry name" value="Phage_holin_3_1"/>
    <property type="match status" value="1"/>
</dbReference>
<keyword evidence="1" id="KW-0472">Membrane</keyword>
<evidence type="ECO:0000313" key="3">
    <source>
        <dbReference type="Proteomes" id="UP001589792"/>
    </source>
</evidence>
<keyword evidence="3" id="KW-1185">Reference proteome</keyword>
<reference evidence="2 3" key="1">
    <citation type="submission" date="2024-09" db="EMBL/GenBank/DDBJ databases">
        <authorList>
            <person name="Sun Q."/>
            <person name="Mori K."/>
        </authorList>
    </citation>
    <scope>NUCLEOTIDE SEQUENCE [LARGE SCALE GENOMIC DNA]</scope>
    <source>
        <strain evidence="2 3">CCM 8626</strain>
    </source>
</reference>
<keyword evidence="1" id="KW-0812">Transmembrane</keyword>
<organism evidence="2 3">
    <name type="scientific">Serratia aquatilis</name>
    <dbReference type="NCBI Taxonomy" id="1737515"/>
    <lineage>
        <taxon>Bacteria</taxon>
        <taxon>Pseudomonadati</taxon>
        <taxon>Pseudomonadota</taxon>
        <taxon>Gammaproteobacteria</taxon>
        <taxon>Enterobacterales</taxon>
        <taxon>Yersiniaceae</taxon>
        <taxon>Serratia</taxon>
    </lineage>
</organism>
<feature type="transmembrane region" description="Helical" evidence="1">
    <location>
        <begin position="12"/>
        <end position="35"/>
    </location>
</feature>
<dbReference type="EMBL" id="JBHLXG010000003">
    <property type="protein sequence ID" value="MFC0225664.1"/>
    <property type="molecule type" value="Genomic_DNA"/>
</dbReference>
<accession>A0ABV6E9K2</accession>
<feature type="transmembrane region" description="Helical" evidence="1">
    <location>
        <begin position="74"/>
        <end position="91"/>
    </location>
</feature>
<dbReference type="InterPro" id="IPR006481">
    <property type="entry name" value="Phage_lambda_GpS_holin"/>
</dbReference>
<protein>
    <submittedName>
        <fullName evidence="2">Phage holin, lambda family</fullName>
    </submittedName>
</protein>
<dbReference type="NCBIfam" id="TIGR01594">
    <property type="entry name" value="holin_lambda"/>
    <property type="match status" value="1"/>
</dbReference>
<dbReference type="Proteomes" id="UP001589792">
    <property type="component" value="Unassembled WGS sequence"/>
</dbReference>